<evidence type="ECO:0000313" key="3">
    <source>
        <dbReference type="Proteomes" id="UP000187209"/>
    </source>
</evidence>
<evidence type="ECO:0000256" key="1">
    <source>
        <dbReference type="SAM" id="Coils"/>
    </source>
</evidence>
<protein>
    <submittedName>
        <fullName evidence="2">Uncharacterized protein</fullName>
    </submittedName>
</protein>
<organism evidence="2 3">
    <name type="scientific">Stentor coeruleus</name>
    <dbReference type="NCBI Taxonomy" id="5963"/>
    <lineage>
        <taxon>Eukaryota</taxon>
        <taxon>Sar</taxon>
        <taxon>Alveolata</taxon>
        <taxon>Ciliophora</taxon>
        <taxon>Postciliodesmatophora</taxon>
        <taxon>Heterotrichea</taxon>
        <taxon>Heterotrichida</taxon>
        <taxon>Stentoridae</taxon>
        <taxon>Stentor</taxon>
    </lineage>
</organism>
<sequence length="110" mass="12881">MMSLSEKKSGTIMKIGTEELGENEKYTEYCIGQVEKELEGLGLSNEDFSSILHELKELRRVLDNKSIIEEPQFVNHASEIERLLQANLRLEDEIAELQRKEEEIITKKWW</sequence>
<keyword evidence="1" id="KW-0175">Coiled coil</keyword>
<reference evidence="2 3" key="1">
    <citation type="submission" date="2016-11" db="EMBL/GenBank/DDBJ databases">
        <title>The macronuclear genome of Stentor coeruleus: a giant cell with tiny introns.</title>
        <authorList>
            <person name="Slabodnick M."/>
            <person name="Ruby J.G."/>
            <person name="Reiff S.B."/>
            <person name="Swart E.C."/>
            <person name="Gosai S."/>
            <person name="Prabakaran S."/>
            <person name="Witkowska E."/>
            <person name="Larue G.E."/>
            <person name="Fisher S."/>
            <person name="Freeman R.M."/>
            <person name="Gunawardena J."/>
            <person name="Chu W."/>
            <person name="Stover N.A."/>
            <person name="Gregory B.D."/>
            <person name="Nowacki M."/>
            <person name="Derisi J."/>
            <person name="Roy S.W."/>
            <person name="Marshall W.F."/>
            <person name="Sood P."/>
        </authorList>
    </citation>
    <scope>NUCLEOTIDE SEQUENCE [LARGE SCALE GENOMIC DNA]</scope>
    <source>
        <strain evidence="2">WM001</strain>
    </source>
</reference>
<comment type="caution">
    <text evidence="2">The sequence shown here is derived from an EMBL/GenBank/DDBJ whole genome shotgun (WGS) entry which is preliminary data.</text>
</comment>
<feature type="coiled-coil region" evidence="1">
    <location>
        <begin position="80"/>
        <end position="107"/>
    </location>
</feature>
<name>A0A1R2D3V2_9CILI</name>
<gene>
    <name evidence="2" type="ORF">SteCoe_491</name>
</gene>
<dbReference type="OrthoDB" id="323512at2759"/>
<evidence type="ECO:0000313" key="2">
    <source>
        <dbReference type="EMBL" id="OMJ95939.1"/>
    </source>
</evidence>
<accession>A0A1R2D3V2</accession>
<dbReference type="EMBL" id="MPUH01000005">
    <property type="protein sequence ID" value="OMJ95939.1"/>
    <property type="molecule type" value="Genomic_DNA"/>
</dbReference>
<dbReference type="Proteomes" id="UP000187209">
    <property type="component" value="Unassembled WGS sequence"/>
</dbReference>
<proteinExistence type="predicted"/>
<dbReference type="AlphaFoldDB" id="A0A1R2D3V2"/>
<keyword evidence="3" id="KW-1185">Reference proteome</keyword>